<dbReference type="RefSeq" id="WP_017741978.1">
    <property type="nucleotide sequence ID" value="NZ_KQ976354.1"/>
</dbReference>
<name>A0A139XBM1_9CYAN</name>
<protein>
    <submittedName>
        <fullName evidence="1">Uncharacterized protein</fullName>
    </submittedName>
</protein>
<sequence length="116" mass="13175">MSLLPDMLAIAVPLHIRRIKQRGDIKSNWDFYQQRLNEFTNRTLDEPSFSEAILFKIEKKPGLSAQAFNLLAEVLAIMAFLPGGVRIFDMEFDAERIPVAIAKRNEVIVPDFEGIG</sequence>
<dbReference type="STRING" id="128403.WA1_19055"/>
<dbReference type="AlphaFoldDB" id="A0A139XBM1"/>
<reference evidence="1 2" key="1">
    <citation type="journal article" date="2013" name="Genome Biol. Evol.">
        <title>Genomes of Stigonematalean cyanobacteria (subsection V) and the evolution of oxygenic photosynthesis from prokaryotes to plastids.</title>
        <authorList>
            <person name="Dagan T."/>
            <person name="Roettger M."/>
            <person name="Stucken K."/>
            <person name="Landan G."/>
            <person name="Koch R."/>
            <person name="Major P."/>
            <person name="Gould S.B."/>
            <person name="Goremykin V.V."/>
            <person name="Rippka R."/>
            <person name="Tandeau de Marsac N."/>
            <person name="Gugger M."/>
            <person name="Lockhart P.J."/>
            <person name="Allen J.F."/>
            <person name="Brune I."/>
            <person name="Maus I."/>
            <person name="Puhler A."/>
            <person name="Martin W.F."/>
        </authorList>
    </citation>
    <scope>NUCLEOTIDE SEQUENCE [LARGE SCALE GENOMIC DNA]</scope>
    <source>
        <strain evidence="1 2">PCC 7110</strain>
    </source>
</reference>
<evidence type="ECO:0000313" key="1">
    <source>
        <dbReference type="EMBL" id="KYC42100.1"/>
    </source>
</evidence>
<dbReference type="OrthoDB" id="517597at2"/>
<organism evidence="1 2">
    <name type="scientific">Scytonema hofmannii PCC 7110</name>
    <dbReference type="NCBI Taxonomy" id="128403"/>
    <lineage>
        <taxon>Bacteria</taxon>
        <taxon>Bacillati</taxon>
        <taxon>Cyanobacteriota</taxon>
        <taxon>Cyanophyceae</taxon>
        <taxon>Nostocales</taxon>
        <taxon>Scytonemataceae</taxon>
        <taxon>Scytonema</taxon>
    </lineage>
</organism>
<gene>
    <name evidence="1" type="ORF">WA1_19055</name>
</gene>
<dbReference type="EMBL" id="ANNX02000020">
    <property type="protein sequence ID" value="KYC42100.1"/>
    <property type="molecule type" value="Genomic_DNA"/>
</dbReference>
<keyword evidence="2" id="KW-1185">Reference proteome</keyword>
<dbReference type="Proteomes" id="UP000076925">
    <property type="component" value="Unassembled WGS sequence"/>
</dbReference>
<evidence type="ECO:0000313" key="2">
    <source>
        <dbReference type="Proteomes" id="UP000076925"/>
    </source>
</evidence>
<proteinExistence type="predicted"/>
<accession>A0A139XBM1</accession>
<comment type="caution">
    <text evidence="1">The sequence shown here is derived from an EMBL/GenBank/DDBJ whole genome shotgun (WGS) entry which is preliminary data.</text>
</comment>